<dbReference type="EMBL" id="BNAV01000002">
    <property type="protein sequence ID" value="GHF47618.1"/>
    <property type="molecule type" value="Genomic_DNA"/>
</dbReference>
<gene>
    <name evidence="1" type="primary">hapE</name>
    <name evidence="1" type="ORF">GCM10017566_21060</name>
</gene>
<reference evidence="1" key="2">
    <citation type="submission" date="2020-09" db="EMBL/GenBank/DDBJ databases">
        <authorList>
            <person name="Sun Q."/>
            <person name="Zhou Y."/>
        </authorList>
    </citation>
    <scope>NUCLEOTIDE SEQUENCE</scope>
    <source>
        <strain evidence="1">CGMCC 4.7679</strain>
    </source>
</reference>
<dbReference type="AlphaFoldDB" id="A0A8H9MBR4"/>
<dbReference type="Pfam" id="PF13738">
    <property type="entry name" value="Pyr_redox_3"/>
    <property type="match status" value="1"/>
</dbReference>
<dbReference type="PRINTS" id="PR00419">
    <property type="entry name" value="ADXRDTASE"/>
</dbReference>
<dbReference type="Gene3D" id="3.50.50.60">
    <property type="entry name" value="FAD/NAD(P)-binding domain"/>
    <property type="match status" value="2"/>
</dbReference>
<proteinExistence type="predicted"/>
<reference evidence="1" key="1">
    <citation type="journal article" date="2014" name="Int. J. Syst. Evol. Microbiol.">
        <title>Complete genome sequence of Corynebacterium casei LMG S-19264T (=DSM 44701T), isolated from a smear-ripened cheese.</title>
        <authorList>
            <consortium name="US DOE Joint Genome Institute (JGI-PGF)"/>
            <person name="Walter F."/>
            <person name="Albersmeier A."/>
            <person name="Kalinowski J."/>
            <person name="Ruckert C."/>
        </authorList>
    </citation>
    <scope>NUCLEOTIDE SEQUENCE</scope>
    <source>
        <strain evidence="1">CGMCC 4.7679</strain>
    </source>
</reference>
<keyword evidence="1" id="KW-0503">Monooxygenase</keyword>
<protein>
    <submittedName>
        <fullName evidence="1">4-hydroxyacetophenone monooxygenase</fullName>
    </submittedName>
</protein>
<evidence type="ECO:0000313" key="1">
    <source>
        <dbReference type="EMBL" id="GHF47618.1"/>
    </source>
</evidence>
<dbReference type="SUPFAM" id="SSF51905">
    <property type="entry name" value="FAD/NAD(P)-binding domain"/>
    <property type="match status" value="1"/>
</dbReference>
<dbReference type="InterPro" id="IPR051209">
    <property type="entry name" value="FAD-bind_Monooxygenase_sf"/>
</dbReference>
<sequence length="510" mass="57103">MSWPGARRALTFLNVTQTPKSAHPLKVAVIGAGFGGLGMAITLKRAGFTDFTVFEKAGDIGGVWRENTYPGAACDVPSPLYSYSFAPNRTWPRRYSEQPDILAYLRRTAEAEGVLDHVRLNTEVSGAEFDEVTRKWRLHTPNGVVEADVLVPATGQLSRPALPDLPGLDTFRGEAFHSAEWNHDVDLTGKRVAVIGTGASAIQFVPRIQPKVAKLTVFQRSAPYVIPKPDRAYTRWHHRVYRLLPQVQQAGRLGTWSIGELLTSAFTSVQPLGKLVELLFRYNLRRHVSDRRLRERLEPGYRIGCKRVLFSNDWYPTLAQSNVEVVTDRITGVTPDGVRTETGLHQADVLIYGTGFKATEFLAPMRVCGVGGRELSEEWAGGAHAYLGISVPGFPNMFLIYGPNTNLGGNSIIYMMEHQCRYVLQLLREITAGRASCLDIRRDVAERFDTEVQQRLQASVWSGCRSWYREDDGRISTNWPGLVWEYHRRTAKADLTAYREVSPKKTVKAA</sequence>
<dbReference type="GO" id="GO:0004497">
    <property type="term" value="F:monooxygenase activity"/>
    <property type="evidence" value="ECO:0007669"/>
    <property type="project" value="UniProtKB-KW"/>
</dbReference>
<accession>A0A8H9MBR4</accession>
<dbReference type="PANTHER" id="PTHR42877">
    <property type="entry name" value="L-ORNITHINE N(5)-MONOOXYGENASE-RELATED"/>
    <property type="match status" value="1"/>
</dbReference>
<keyword evidence="2" id="KW-1185">Reference proteome</keyword>
<evidence type="ECO:0000313" key="2">
    <source>
        <dbReference type="Proteomes" id="UP000658656"/>
    </source>
</evidence>
<dbReference type="Proteomes" id="UP000658656">
    <property type="component" value="Unassembled WGS sequence"/>
</dbReference>
<dbReference type="InterPro" id="IPR036188">
    <property type="entry name" value="FAD/NAD-bd_sf"/>
</dbReference>
<dbReference type="PANTHER" id="PTHR42877:SF4">
    <property type="entry name" value="FAD_NAD(P)-BINDING DOMAIN-CONTAINING PROTEIN-RELATED"/>
    <property type="match status" value="1"/>
</dbReference>
<comment type="caution">
    <text evidence="1">The sequence shown here is derived from an EMBL/GenBank/DDBJ whole genome shotgun (WGS) entry which is preliminary data.</text>
</comment>
<keyword evidence="1" id="KW-0560">Oxidoreductase</keyword>
<organism evidence="1 2">
    <name type="scientific">Amycolatopsis bartoniae</name>
    <dbReference type="NCBI Taxonomy" id="941986"/>
    <lineage>
        <taxon>Bacteria</taxon>
        <taxon>Bacillati</taxon>
        <taxon>Actinomycetota</taxon>
        <taxon>Actinomycetes</taxon>
        <taxon>Pseudonocardiales</taxon>
        <taxon>Pseudonocardiaceae</taxon>
        <taxon>Amycolatopsis</taxon>
    </lineage>
</organism>
<name>A0A8H9MBR4_9PSEU</name>